<evidence type="ECO:0000256" key="2">
    <source>
        <dbReference type="SAM" id="Phobius"/>
    </source>
</evidence>
<dbReference type="EMBL" id="JBITLV010000008">
    <property type="protein sequence ID" value="MFI7589597.1"/>
    <property type="molecule type" value="Genomic_DNA"/>
</dbReference>
<evidence type="ECO:0000256" key="1">
    <source>
        <dbReference type="SAM" id="MobiDB-lite"/>
    </source>
</evidence>
<evidence type="ECO:0000313" key="3">
    <source>
        <dbReference type="EMBL" id="MFI7589597.1"/>
    </source>
</evidence>
<dbReference type="RefSeq" id="WP_398284201.1">
    <property type="nucleotide sequence ID" value="NZ_JBITLV010000008.1"/>
</dbReference>
<keyword evidence="2" id="KW-0812">Transmembrane</keyword>
<name>A0ABW8AUP6_9ACTN</name>
<feature type="region of interest" description="Disordered" evidence="1">
    <location>
        <begin position="60"/>
        <end position="94"/>
    </location>
</feature>
<gene>
    <name evidence="3" type="ORF">ACIB24_21225</name>
</gene>
<keyword evidence="2" id="KW-1133">Transmembrane helix</keyword>
<proteinExistence type="predicted"/>
<reference evidence="3 4" key="1">
    <citation type="submission" date="2024-10" db="EMBL/GenBank/DDBJ databases">
        <title>The Natural Products Discovery Center: Release of the First 8490 Sequenced Strains for Exploring Actinobacteria Biosynthetic Diversity.</title>
        <authorList>
            <person name="Kalkreuter E."/>
            <person name="Kautsar S.A."/>
            <person name="Yang D."/>
            <person name="Bader C.D."/>
            <person name="Teijaro C.N."/>
            <person name="Fluegel L."/>
            <person name="Davis C.M."/>
            <person name="Simpson J.R."/>
            <person name="Lauterbach L."/>
            <person name="Steele A.D."/>
            <person name="Gui C."/>
            <person name="Meng S."/>
            <person name="Li G."/>
            <person name="Viehrig K."/>
            <person name="Ye F."/>
            <person name="Su P."/>
            <person name="Kiefer A.F."/>
            <person name="Nichols A."/>
            <person name="Cepeda A.J."/>
            <person name="Yan W."/>
            <person name="Fan B."/>
            <person name="Jiang Y."/>
            <person name="Adhikari A."/>
            <person name="Zheng C.-J."/>
            <person name="Schuster L."/>
            <person name="Cowan T.M."/>
            <person name="Smanski M.J."/>
            <person name="Chevrette M.G."/>
            <person name="De Carvalho L.P.S."/>
            <person name="Shen B."/>
        </authorList>
    </citation>
    <scope>NUCLEOTIDE SEQUENCE [LARGE SCALE GENOMIC DNA]</scope>
    <source>
        <strain evidence="3 4">NPDC049639</strain>
    </source>
</reference>
<accession>A0ABW8AUP6</accession>
<feature type="transmembrane region" description="Helical" evidence="2">
    <location>
        <begin position="103"/>
        <end position="124"/>
    </location>
</feature>
<protein>
    <submittedName>
        <fullName evidence="3">Uncharacterized protein</fullName>
    </submittedName>
</protein>
<keyword evidence="2" id="KW-0472">Membrane</keyword>
<comment type="caution">
    <text evidence="3">The sequence shown here is derived from an EMBL/GenBank/DDBJ whole genome shotgun (WGS) entry which is preliminary data.</text>
</comment>
<feature type="compositionally biased region" description="Low complexity" evidence="1">
    <location>
        <begin position="65"/>
        <end position="78"/>
    </location>
</feature>
<dbReference type="Proteomes" id="UP001612915">
    <property type="component" value="Unassembled WGS sequence"/>
</dbReference>
<sequence>MERGGNNGTPGATPRTNPAGIRIVGMPARQAGPPALEQWTMRNLETHQETKTEPVAGVTRDRRPGVVPVPVQGGSRVVDLTEPPAGLRDTEAPAPRRTGRRRLLVALLVCLVLGGLGGSGLALADRAAARQQRAVVPVLDLAAAAATGVDTASRPLDPTRMVERLGALVQAQDRVGLQTGGPAWTLAAATTRRDDLAATGDRMQGVAWLAAAAGPLRESMGRVRDPDAGTPDRLDTLARDLNRYASATERARQVGAYPGAAASATPAGTTFEQLATAAALLPAMAGDEAPRTWTVCRSTRSGCTRFTLQDGIVGDVRSVGAAGHRVNPDIVVLGMSAAEMLTTDGGRTTWSVPAVLDLLVATDGGAHDGTPRVSSVVPVEQHGLTVIAGR</sequence>
<organism evidence="3 4">
    <name type="scientific">Spongisporangium articulatum</name>
    <dbReference type="NCBI Taxonomy" id="3362603"/>
    <lineage>
        <taxon>Bacteria</taxon>
        <taxon>Bacillati</taxon>
        <taxon>Actinomycetota</taxon>
        <taxon>Actinomycetes</taxon>
        <taxon>Kineosporiales</taxon>
        <taxon>Kineosporiaceae</taxon>
        <taxon>Spongisporangium</taxon>
    </lineage>
</organism>
<keyword evidence="4" id="KW-1185">Reference proteome</keyword>
<evidence type="ECO:0000313" key="4">
    <source>
        <dbReference type="Proteomes" id="UP001612915"/>
    </source>
</evidence>